<organism evidence="2 3">
    <name type="scientific">Marinobacter salexigens</name>
    <dbReference type="NCBI Taxonomy" id="1925763"/>
    <lineage>
        <taxon>Bacteria</taxon>
        <taxon>Pseudomonadati</taxon>
        <taxon>Pseudomonadota</taxon>
        <taxon>Gammaproteobacteria</taxon>
        <taxon>Pseudomonadales</taxon>
        <taxon>Marinobacteraceae</taxon>
        <taxon>Marinobacter</taxon>
    </lineage>
</organism>
<name>A0ABS6A656_9GAMM</name>
<gene>
    <name evidence="2" type="ORF">KO508_01700</name>
</gene>
<keyword evidence="1" id="KW-0732">Signal</keyword>
<dbReference type="RefSeq" id="WP_216006611.1">
    <property type="nucleotide sequence ID" value="NZ_JAHKPV010000001.1"/>
</dbReference>
<dbReference type="Proteomes" id="UP000753376">
    <property type="component" value="Unassembled WGS sequence"/>
</dbReference>
<feature type="chain" id="PRO_5045246314" description="Phytase-like domain-containing protein" evidence="1">
    <location>
        <begin position="25"/>
        <end position="397"/>
    </location>
</feature>
<evidence type="ECO:0000313" key="2">
    <source>
        <dbReference type="EMBL" id="MBU2872708.1"/>
    </source>
</evidence>
<protein>
    <recommendedName>
        <fullName evidence="4">Phytase-like domain-containing protein</fullName>
    </recommendedName>
</protein>
<keyword evidence="3" id="KW-1185">Reference proteome</keyword>
<evidence type="ECO:0000256" key="1">
    <source>
        <dbReference type="SAM" id="SignalP"/>
    </source>
</evidence>
<dbReference type="EMBL" id="JAHKPV010000001">
    <property type="protein sequence ID" value="MBU2872708.1"/>
    <property type="molecule type" value="Genomic_DNA"/>
</dbReference>
<evidence type="ECO:0000313" key="3">
    <source>
        <dbReference type="Proteomes" id="UP000753376"/>
    </source>
</evidence>
<dbReference type="PROSITE" id="PS51257">
    <property type="entry name" value="PROKAR_LIPOPROTEIN"/>
    <property type="match status" value="1"/>
</dbReference>
<evidence type="ECO:0008006" key="4">
    <source>
        <dbReference type="Google" id="ProtNLM"/>
    </source>
</evidence>
<reference evidence="2 3" key="1">
    <citation type="submission" date="2021-05" db="EMBL/GenBank/DDBJ databases">
        <title>Draft genomes of bacteria isolated from model marine particles.</title>
        <authorList>
            <person name="Datta M.S."/>
            <person name="Schwartzman J.A."/>
            <person name="Enke T.N."/>
            <person name="Saavedra J."/>
            <person name="Cermak N."/>
            <person name="Cordero O.X."/>
        </authorList>
    </citation>
    <scope>NUCLEOTIDE SEQUENCE [LARGE SCALE GENOMIC DNA]</scope>
    <source>
        <strain evidence="2 3">D2M19</strain>
    </source>
</reference>
<proteinExistence type="predicted"/>
<sequence length="397" mass="42575">MKTEHYTRSLALPFVLALTATLTACGGSSSGNDGNLQVGEDTKYVAVIATAASDYSSGEVELAELDKEDITASGGYFSTISDITVNAYGENYYLIEKFNGDSIKKVNVSEPAIATWDYSTLAAGDEGSSNPYKLVFVSEEKAYLLRYGASKAWIVNPSAATESEFRIGELDLSAYLPEDTIGAPNMSSGVIANDKLFITLERLDSNYQPTNTAYVAVFDTTTDLEIDTNPESTESLKGIPLQGSNPARIEHVEGLGLTVVNRGAFSSPFTGTGLDIVNPETYAVSSLIADEDIATQINSAVFVSPTQAYILNYSGWQNLALQRFNPAEGVSSLEDVADLTGGDFRALSLSPEGTLWLGDANTNAQGIRILDTTTDEQVDFVETQLLPIAITFLETEK</sequence>
<accession>A0ABS6A656</accession>
<comment type="caution">
    <text evidence="2">The sequence shown here is derived from an EMBL/GenBank/DDBJ whole genome shotgun (WGS) entry which is preliminary data.</text>
</comment>
<feature type="signal peptide" evidence="1">
    <location>
        <begin position="1"/>
        <end position="24"/>
    </location>
</feature>